<reference evidence="9" key="1">
    <citation type="submission" date="2023-06" db="EMBL/GenBank/DDBJ databases">
        <authorList>
            <consortium name="Lawrence Berkeley National Laboratory"/>
            <person name="Ahrendt S."/>
            <person name="Sahu N."/>
            <person name="Indic B."/>
            <person name="Wong-Bajracharya J."/>
            <person name="Merenyi Z."/>
            <person name="Ke H.-M."/>
            <person name="Monk M."/>
            <person name="Kocsube S."/>
            <person name="Drula E."/>
            <person name="Lipzen A."/>
            <person name="Balint B."/>
            <person name="Henrissat B."/>
            <person name="Andreopoulos B."/>
            <person name="Martin F.M."/>
            <person name="Harder C.B."/>
            <person name="Rigling D."/>
            <person name="Ford K.L."/>
            <person name="Foster G.D."/>
            <person name="Pangilinan J."/>
            <person name="Papanicolaou A."/>
            <person name="Barry K."/>
            <person name="LaButti K."/>
            <person name="Viragh M."/>
            <person name="Koriabine M."/>
            <person name="Yan M."/>
            <person name="Riley R."/>
            <person name="Champramary S."/>
            <person name="Plett K.L."/>
            <person name="Tsai I.J."/>
            <person name="Slot J."/>
            <person name="Sipos G."/>
            <person name="Plett J."/>
            <person name="Nagy L.G."/>
            <person name="Grigoriev I.V."/>
        </authorList>
    </citation>
    <scope>NUCLEOTIDE SEQUENCE</scope>
    <source>
        <strain evidence="9">FPL87.14</strain>
    </source>
</reference>
<proteinExistence type="inferred from homology"/>
<dbReference type="CDD" id="cd23507">
    <property type="entry name" value="hydrophobin_I"/>
    <property type="match status" value="1"/>
</dbReference>
<evidence type="ECO:0000256" key="2">
    <source>
        <dbReference type="ARBA" id="ARBA00010446"/>
    </source>
</evidence>
<evidence type="ECO:0000313" key="9">
    <source>
        <dbReference type="EMBL" id="KAK0434438.1"/>
    </source>
</evidence>
<keyword evidence="4 8" id="KW-0964">Secreted</keyword>
<evidence type="ECO:0000256" key="7">
    <source>
        <dbReference type="ARBA" id="ARBA00093546"/>
    </source>
</evidence>
<name>A0AA39J1M3_9AGAR</name>
<accession>A0AA39J1M3</accession>
<evidence type="ECO:0000256" key="4">
    <source>
        <dbReference type="ARBA" id="ARBA00022525"/>
    </source>
</evidence>
<comment type="subcellular location">
    <subcellularLocation>
        <location evidence="1 8">Secreted</location>
        <location evidence="1 8">Cell wall</location>
    </subcellularLocation>
</comment>
<evidence type="ECO:0000256" key="3">
    <source>
        <dbReference type="ARBA" id="ARBA00022512"/>
    </source>
</evidence>
<comment type="similarity">
    <text evidence="2 8">Belongs to the fungal hydrophobin family.</text>
</comment>
<keyword evidence="8" id="KW-0732">Signal</keyword>
<evidence type="ECO:0000256" key="6">
    <source>
        <dbReference type="ARBA" id="ARBA00023180"/>
    </source>
</evidence>
<evidence type="ECO:0000256" key="1">
    <source>
        <dbReference type="ARBA" id="ARBA00004191"/>
    </source>
</evidence>
<organism evidence="9 10">
    <name type="scientific">Armillaria borealis</name>
    <dbReference type="NCBI Taxonomy" id="47425"/>
    <lineage>
        <taxon>Eukaryota</taxon>
        <taxon>Fungi</taxon>
        <taxon>Dikarya</taxon>
        <taxon>Basidiomycota</taxon>
        <taxon>Agaricomycotina</taxon>
        <taxon>Agaricomycetes</taxon>
        <taxon>Agaricomycetidae</taxon>
        <taxon>Agaricales</taxon>
        <taxon>Marasmiineae</taxon>
        <taxon>Physalacriaceae</taxon>
        <taxon>Armillaria</taxon>
    </lineage>
</organism>
<comment type="caution">
    <text evidence="9">The sequence shown here is derived from an EMBL/GenBank/DDBJ whole genome shotgun (WGS) entry which is preliminary data.</text>
</comment>
<dbReference type="InterPro" id="IPR001338">
    <property type="entry name" value="Class_I_Hydrophobin"/>
</dbReference>
<dbReference type="EMBL" id="JAUEPT010000071">
    <property type="protein sequence ID" value="KAK0434438.1"/>
    <property type="molecule type" value="Genomic_DNA"/>
</dbReference>
<dbReference type="GO" id="GO:0005199">
    <property type="term" value="F:structural constituent of cell wall"/>
    <property type="evidence" value="ECO:0007669"/>
    <property type="project" value="InterPro"/>
</dbReference>
<dbReference type="Proteomes" id="UP001175226">
    <property type="component" value="Unassembled WGS sequence"/>
</dbReference>
<dbReference type="Pfam" id="PF01185">
    <property type="entry name" value="Hydrophobin"/>
    <property type="match status" value="1"/>
</dbReference>
<dbReference type="GO" id="GO:0009277">
    <property type="term" value="C:fungal-type cell wall"/>
    <property type="evidence" value="ECO:0007669"/>
    <property type="project" value="InterPro"/>
</dbReference>
<keyword evidence="5 8" id="KW-1015">Disulfide bond</keyword>
<keyword evidence="6" id="KW-0325">Glycoprotein</keyword>
<comment type="subunit">
    <text evidence="7">Self-assembles to form functional amyloid fibrils called rodlets. Self-assembly into fibrillar rodlets occurs spontaneously at hydrophobic:hydrophilic interfaces and the rodlets further associate laterally to form amphipathic monolayers.</text>
</comment>
<evidence type="ECO:0000256" key="8">
    <source>
        <dbReference type="RuleBase" id="RU365009"/>
    </source>
</evidence>
<dbReference type="SMART" id="SM00075">
    <property type="entry name" value="HYDRO"/>
    <property type="match status" value="1"/>
</dbReference>
<sequence length="102" mass="10284">MMLALLSFAALVTATVLSRIVVDNAACGAALCCECIQSSSDLTPRLETLLSLLGIATSGLTADVGVSCFPIAAGGTQCNDQAVCCNNNNFNGIVALGCTPID</sequence>
<evidence type="ECO:0000256" key="5">
    <source>
        <dbReference type="ARBA" id="ARBA00023157"/>
    </source>
</evidence>
<protein>
    <recommendedName>
        <fullName evidence="8">Hydrophobin</fullName>
    </recommendedName>
</protein>
<evidence type="ECO:0000313" key="10">
    <source>
        <dbReference type="Proteomes" id="UP001175226"/>
    </source>
</evidence>
<gene>
    <name evidence="9" type="ORF">EV421DRAFT_1839827</name>
</gene>
<keyword evidence="10" id="KW-1185">Reference proteome</keyword>
<dbReference type="AlphaFoldDB" id="A0AA39J1M3"/>
<keyword evidence="3 8" id="KW-0134">Cell wall</keyword>